<dbReference type="InterPro" id="IPR001650">
    <property type="entry name" value="Helicase_C-like"/>
</dbReference>
<dbReference type="EMBL" id="JWZT01004849">
    <property type="protein sequence ID" value="KII62916.1"/>
    <property type="molecule type" value="Genomic_DNA"/>
</dbReference>
<keyword evidence="2" id="KW-0347">Helicase</keyword>
<name>A0A0C2MMP0_THEKT</name>
<feature type="domain" description="Helicase C-terminal" evidence="1">
    <location>
        <begin position="58"/>
        <end position="126"/>
    </location>
</feature>
<evidence type="ECO:0000313" key="3">
    <source>
        <dbReference type="Proteomes" id="UP000031668"/>
    </source>
</evidence>
<dbReference type="CDD" id="cd18791">
    <property type="entry name" value="SF2_C_RHA"/>
    <property type="match status" value="1"/>
</dbReference>
<dbReference type="Gene3D" id="3.40.50.300">
    <property type="entry name" value="P-loop containing nucleotide triphosphate hydrolases"/>
    <property type="match status" value="1"/>
</dbReference>
<keyword evidence="2" id="KW-0067">ATP-binding</keyword>
<keyword evidence="2" id="KW-0547">Nucleotide-binding</keyword>
<dbReference type="PANTHER" id="PTHR18934:SF113">
    <property type="entry name" value="ATP-DEPENDENT RNA HELICASE TDRD9"/>
    <property type="match status" value="1"/>
</dbReference>
<dbReference type="InterPro" id="IPR027417">
    <property type="entry name" value="P-loop_NTPase"/>
</dbReference>
<evidence type="ECO:0000313" key="2">
    <source>
        <dbReference type="EMBL" id="KII62916.1"/>
    </source>
</evidence>
<dbReference type="GO" id="GO:0004386">
    <property type="term" value="F:helicase activity"/>
    <property type="evidence" value="ECO:0007669"/>
    <property type="project" value="UniProtKB-KW"/>
</dbReference>
<keyword evidence="3" id="KW-1185">Reference proteome</keyword>
<dbReference type="Pfam" id="PF00271">
    <property type="entry name" value="Helicase_C"/>
    <property type="match status" value="1"/>
</dbReference>
<protein>
    <submittedName>
        <fullName evidence="2">Putative ATP-dependent RNA helicase spindle-E</fullName>
    </submittedName>
</protein>
<reference evidence="2 3" key="1">
    <citation type="journal article" date="2014" name="Genome Biol. Evol.">
        <title>The genome of the myxosporean Thelohanellus kitauei shows adaptations to nutrient acquisition within its fish host.</title>
        <authorList>
            <person name="Yang Y."/>
            <person name="Xiong J."/>
            <person name="Zhou Z."/>
            <person name="Huo F."/>
            <person name="Miao W."/>
            <person name="Ran C."/>
            <person name="Liu Y."/>
            <person name="Zhang J."/>
            <person name="Feng J."/>
            <person name="Wang M."/>
            <person name="Wang M."/>
            <person name="Wang L."/>
            <person name="Yao B."/>
        </authorList>
    </citation>
    <scope>NUCLEOTIDE SEQUENCE [LARGE SCALE GENOMIC DNA]</scope>
    <source>
        <strain evidence="2">Wuqing</strain>
    </source>
</reference>
<keyword evidence="2" id="KW-0378">Hydrolase</keyword>
<sequence length="162" mass="18484">MDTERPGIVEESTRVCYEIIKNLSDFDVLFEQASCGNTNKSVLIFLPGLHEIMELNNILKSIAEEQKYVKPVILATNIAESSITVPDIGYVIDFCLQKYVNWDRNTNLCHLETMWISKSSAEQRKGKIQATQAAPVELLMEFVLGWYRRSCLKDSTNTTFLI</sequence>
<evidence type="ECO:0000259" key="1">
    <source>
        <dbReference type="Pfam" id="PF00271"/>
    </source>
</evidence>
<dbReference type="Proteomes" id="UP000031668">
    <property type="component" value="Unassembled WGS sequence"/>
</dbReference>
<dbReference type="PANTHER" id="PTHR18934">
    <property type="entry name" value="ATP-DEPENDENT RNA HELICASE"/>
    <property type="match status" value="1"/>
</dbReference>
<dbReference type="AlphaFoldDB" id="A0A0C2MMP0"/>
<proteinExistence type="predicted"/>
<dbReference type="SUPFAM" id="SSF52540">
    <property type="entry name" value="P-loop containing nucleoside triphosphate hydrolases"/>
    <property type="match status" value="1"/>
</dbReference>
<dbReference type="OrthoDB" id="6020118at2759"/>
<dbReference type="GO" id="GO:0003723">
    <property type="term" value="F:RNA binding"/>
    <property type="evidence" value="ECO:0007669"/>
    <property type="project" value="TreeGrafter"/>
</dbReference>
<accession>A0A0C2MMP0</accession>
<gene>
    <name evidence="2" type="ORF">RF11_04287</name>
</gene>
<organism evidence="2 3">
    <name type="scientific">Thelohanellus kitauei</name>
    <name type="common">Myxosporean</name>
    <dbReference type="NCBI Taxonomy" id="669202"/>
    <lineage>
        <taxon>Eukaryota</taxon>
        <taxon>Metazoa</taxon>
        <taxon>Cnidaria</taxon>
        <taxon>Myxozoa</taxon>
        <taxon>Myxosporea</taxon>
        <taxon>Bivalvulida</taxon>
        <taxon>Platysporina</taxon>
        <taxon>Myxobolidae</taxon>
        <taxon>Thelohanellus</taxon>
    </lineage>
</organism>
<comment type="caution">
    <text evidence="2">The sequence shown here is derived from an EMBL/GenBank/DDBJ whole genome shotgun (WGS) entry which is preliminary data.</text>
</comment>